<dbReference type="AlphaFoldDB" id="A0A3P3WBQ5"/>
<dbReference type="Proteomes" id="UP000271937">
    <property type="component" value="Unassembled WGS sequence"/>
</dbReference>
<sequence>METSNEKSTGALLHLSVFTQYFIPFGNFILPAIIWGARKSNSKFVDHHGKQALNFQLSILLYSLLLALIAIPIFIFTLFKNIPSRMYFNEDNFQLENFNLENITGIVFVAIMAVFLFCVLKMAEFFLVIYASIKAANGEYYKLPLTINFISTTEPNHTANQEPQIQAE</sequence>
<evidence type="ECO:0000256" key="3">
    <source>
        <dbReference type="ARBA" id="ARBA00022989"/>
    </source>
</evidence>
<comment type="subcellular location">
    <subcellularLocation>
        <location evidence="1">Membrane</location>
        <topology evidence="1">Multi-pass membrane protein</topology>
    </subcellularLocation>
</comment>
<evidence type="ECO:0000256" key="5">
    <source>
        <dbReference type="SAM" id="Phobius"/>
    </source>
</evidence>
<dbReference type="RefSeq" id="WP_125012300.1">
    <property type="nucleotide sequence ID" value="NZ_RQVR01000006.1"/>
</dbReference>
<keyword evidence="4 5" id="KW-0472">Membrane</keyword>
<evidence type="ECO:0000256" key="2">
    <source>
        <dbReference type="ARBA" id="ARBA00022692"/>
    </source>
</evidence>
<gene>
    <name evidence="6" type="ORF">EG849_06665</name>
</gene>
<proteinExistence type="predicted"/>
<feature type="transmembrane region" description="Helical" evidence="5">
    <location>
        <begin position="106"/>
        <end position="133"/>
    </location>
</feature>
<evidence type="ECO:0000313" key="7">
    <source>
        <dbReference type="Proteomes" id="UP000271937"/>
    </source>
</evidence>
<keyword evidence="2 5" id="KW-0812">Transmembrane</keyword>
<feature type="transmembrane region" description="Helical" evidence="5">
    <location>
        <begin position="12"/>
        <end position="36"/>
    </location>
</feature>
<organism evidence="6 7">
    <name type="scientific">Flavobacterium macacae</name>
    <dbReference type="NCBI Taxonomy" id="2488993"/>
    <lineage>
        <taxon>Bacteria</taxon>
        <taxon>Pseudomonadati</taxon>
        <taxon>Bacteroidota</taxon>
        <taxon>Flavobacteriia</taxon>
        <taxon>Flavobacteriales</taxon>
        <taxon>Flavobacteriaceae</taxon>
        <taxon>Flavobacterium</taxon>
    </lineage>
</organism>
<keyword evidence="3 5" id="KW-1133">Transmembrane helix</keyword>
<protein>
    <submittedName>
        <fullName evidence="6">DUF4870 domain-containing protein</fullName>
    </submittedName>
</protein>
<evidence type="ECO:0000256" key="4">
    <source>
        <dbReference type="ARBA" id="ARBA00023136"/>
    </source>
</evidence>
<reference evidence="6 7" key="1">
    <citation type="submission" date="2018-11" db="EMBL/GenBank/DDBJ databases">
        <title>Flavobacterium sp. nov., YIM 102600 draft genome.</title>
        <authorList>
            <person name="Li G."/>
            <person name="Jiang Y."/>
        </authorList>
    </citation>
    <scope>NUCLEOTIDE SEQUENCE [LARGE SCALE GENOMIC DNA]</scope>
    <source>
        <strain evidence="6 7">YIM 102600</strain>
    </source>
</reference>
<dbReference type="OrthoDB" id="9808930at2"/>
<keyword evidence="7" id="KW-1185">Reference proteome</keyword>
<comment type="caution">
    <text evidence="6">The sequence shown here is derived from an EMBL/GenBank/DDBJ whole genome shotgun (WGS) entry which is preliminary data.</text>
</comment>
<accession>A0A3P3WBQ5</accession>
<dbReference type="EMBL" id="RQVR01000006">
    <property type="protein sequence ID" value="RRJ92094.1"/>
    <property type="molecule type" value="Genomic_DNA"/>
</dbReference>
<evidence type="ECO:0000313" key="6">
    <source>
        <dbReference type="EMBL" id="RRJ92094.1"/>
    </source>
</evidence>
<name>A0A3P3WBQ5_9FLAO</name>
<feature type="transmembrane region" description="Helical" evidence="5">
    <location>
        <begin position="57"/>
        <end position="79"/>
    </location>
</feature>
<evidence type="ECO:0000256" key="1">
    <source>
        <dbReference type="ARBA" id="ARBA00004141"/>
    </source>
</evidence>
<dbReference type="InterPro" id="IPR019109">
    <property type="entry name" value="MamF_MmsF"/>
</dbReference>
<dbReference type="Pfam" id="PF09685">
    <property type="entry name" value="MamF_MmsF"/>
    <property type="match status" value="1"/>
</dbReference>